<comment type="catalytic activity">
    <reaction evidence="6">
        <text>acetate + ATP = acetyl phosphate + ADP</text>
        <dbReference type="Rhea" id="RHEA:11352"/>
        <dbReference type="ChEBI" id="CHEBI:22191"/>
        <dbReference type="ChEBI" id="CHEBI:30089"/>
        <dbReference type="ChEBI" id="CHEBI:30616"/>
        <dbReference type="ChEBI" id="CHEBI:456216"/>
        <dbReference type="EC" id="2.7.2.1"/>
    </reaction>
</comment>
<evidence type="ECO:0000256" key="7">
    <source>
        <dbReference type="RuleBase" id="RU003835"/>
    </source>
</evidence>
<feature type="binding site" evidence="6">
    <location>
        <begin position="283"/>
        <end position="285"/>
    </location>
    <ligand>
        <name>ATP</name>
        <dbReference type="ChEBI" id="CHEBI:30616"/>
    </ligand>
</feature>
<comment type="pathway">
    <text evidence="6">Metabolic intermediate biosynthesis; acetyl-CoA biosynthesis; acetyl-CoA from acetate: step 1/2.</text>
</comment>
<comment type="similarity">
    <text evidence="1 6 7">Belongs to the acetokinase family.</text>
</comment>
<evidence type="ECO:0000256" key="2">
    <source>
        <dbReference type="ARBA" id="ARBA00022679"/>
    </source>
</evidence>
<dbReference type="NCBIfam" id="TIGR00016">
    <property type="entry name" value="ackA"/>
    <property type="match status" value="1"/>
</dbReference>
<comment type="function">
    <text evidence="6">Catalyzes the formation of acetyl phosphate from acetate and ATP. Can also catalyze the reverse reaction.</text>
</comment>
<dbReference type="InterPro" id="IPR000890">
    <property type="entry name" value="Aliphatic_acid_kin_short-chain"/>
</dbReference>
<reference evidence="8 9" key="1">
    <citation type="journal article" date="2016" name="BMC Genomics">
        <title>Type VI secretion systems of human gut Bacteroidales segregate into three genetic architectures, two of which are contained on mobile genetic elements.</title>
        <authorList>
            <person name="Coyne M.J."/>
            <person name="Roelofs K.G."/>
            <person name="Comstock L.E."/>
        </authorList>
    </citation>
    <scope>NUCLEOTIDE SEQUENCE [LARGE SCALE GENOMIC DNA]</scope>
    <source>
        <strain evidence="8 9">CL09T03C01</strain>
    </source>
</reference>
<dbReference type="GO" id="GO:0005524">
    <property type="term" value="F:ATP binding"/>
    <property type="evidence" value="ECO:0007669"/>
    <property type="project" value="UniProtKB-KW"/>
</dbReference>
<dbReference type="GO" id="GO:0008776">
    <property type="term" value="F:acetate kinase activity"/>
    <property type="evidence" value="ECO:0007669"/>
    <property type="project" value="UniProtKB-UniRule"/>
</dbReference>
<evidence type="ECO:0000256" key="3">
    <source>
        <dbReference type="ARBA" id="ARBA00022741"/>
    </source>
</evidence>
<feature type="binding site" evidence="6">
    <location>
        <begin position="208"/>
        <end position="212"/>
    </location>
    <ligand>
        <name>ATP</name>
        <dbReference type="ChEBI" id="CHEBI:30616"/>
    </ligand>
</feature>
<comment type="subunit">
    <text evidence="6">Homodimer.</text>
</comment>
<dbReference type="PROSITE" id="PS01075">
    <property type="entry name" value="ACETATE_KINASE_1"/>
    <property type="match status" value="1"/>
</dbReference>
<keyword evidence="5 6" id="KW-0067">ATP-binding</keyword>
<dbReference type="EC" id="2.7.2.1" evidence="6"/>
<dbReference type="AlphaFoldDB" id="A0A108TA76"/>
<dbReference type="UniPathway" id="UPA00340">
    <property type="reaction ID" value="UER00458"/>
</dbReference>
<dbReference type="GO" id="GO:0006083">
    <property type="term" value="P:acetate metabolic process"/>
    <property type="evidence" value="ECO:0007669"/>
    <property type="project" value="TreeGrafter"/>
</dbReference>
<feature type="active site" description="Proton donor/acceptor" evidence="6">
    <location>
        <position position="148"/>
    </location>
</feature>
<keyword evidence="4 6" id="KW-0418">Kinase</keyword>
<feature type="binding site" evidence="6">
    <location>
        <position position="384"/>
    </location>
    <ligand>
        <name>Mg(2+)</name>
        <dbReference type="ChEBI" id="CHEBI:18420"/>
    </ligand>
</feature>
<evidence type="ECO:0000256" key="5">
    <source>
        <dbReference type="ARBA" id="ARBA00022840"/>
    </source>
</evidence>
<feature type="binding site" evidence="6">
    <location>
        <position position="7"/>
    </location>
    <ligand>
        <name>Mg(2+)</name>
        <dbReference type="ChEBI" id="CHEBI:18420"/>
    </ligand>
</feature>
<proteinExistence type="inferred from homology"/>
<sequence length="398" mass="43166">MKVLVLNCGSSSIKYKLFDMDHKEVIAQGGIEKIGLKGSFLKLTLPDGGKKILEKDIPEHTVGVEFILNTLISPEYGAIKSLDEINAVGHRMVHGGEKFSESVLLTQEVLDAFTACNDLAPLHNPANLKGVNAISAILPDVPQIGVFDTAFHQTMPDYAYLYAVPYELYKKYGVRRYGFHGTSHRYVSKRVCEFLGVQPEGKRIITCHIGNGGSISAIKDGKCMDTSMGLTPLEGLMMGTRSGDIDAGAVTFIMEKEGLDANGVSNLLNKKSGVMGIFGESSDMRDLENAVAAGNPRAILAEKMYFYRIKKYVGAYAAALGGVDIIVFTGGVGENQCNCRSEVCEGLEFMGVKVDLEKNKVRGEETVISTDDSKVKVVVIPTDEELMIASDTMAILNK</sequence>
<dbReference type="PROSITE" id="PS01076">
    <property type="entry name" value="ACETATE_KINASE_2"/>
    <property type="match status" value="1"/>
</dbReference>
<keyword evidence="6" id="KW-0963">Cytoplasm</keyword>
<name>A0A108TA76_BACSE</name>
<keyword evidence="6" id="KW-0479">Metal-binding</keyword>
<dbReference type="Proteomes" id="UP000056419">
    <property type="component" value="Unassembled WGS sequence"/>
</dbReference>
<feature type="binding site" evidence="6">
    <location>
        <begin position="331"/>
        <end position="335"/>
    </location>
    <ligand>
        <name>ATP</name>
        <dbReference type="ChEBI" id="CHEBI:30616"/>
    </ligand>
</feature>
<dbReference type="GO" id="GO:0006085">
    <property type="term" value="P:acetyl-CoA biosynthetic process"/>
    <property type="evidence" value="ECO:0007669"/>
    <property type="project" value="UniProtKB-UniRule"/>
</dbReference>
<keyword evidence="3 6" id="KW-0547">Nucleotide-binding</keyword>
<dbReference type="PRINTS" id="PR00471">
    <property type="entry name" value="ACETATEKNASE"/>
</dbReference>
<keyword evidence="9" id="KW-1185">Reference proteome</keyword>
<feature type="binding site" evidence="6">
    <location>
        <position position="91"/>
    </location>
    <ligand>
        <name>substrate</name>
    </ligand>
</feature>
<keyword evidence="6" id="KW-0460">Magnesium</keyword>
<evidence type="ECO:0000256" key="1">
    <source>
        <dbReference type="ARBA" id="ARBA00008748"/>
    </source>
</evidence>
<protein>
    <recommendedName>
        <fullName evidence="6">Acetate kinase</fullName>
        <ecNumber evidence="6">2.7.2.1</ecNumber>
    </recommendedName>
    <alternativeName>
        <fullName evidence="6">Acetokinase</fullName>
    </alternativeName>
</protein>
<dbReference type="HAMAP" id="MF_00020">
    <property type="entry name" value="Acetate_kinase"/>
    <property type="match status" value="1"/>
</dbReference>
<dbReference type="Pfam" id="PF00871">
    <property type="entry name" value="Acetate_kinase"/>
    <property type="match status" value="1"/>
</dbReference>
<comment type="caution">
    <text evidence="8">The sequence shown here is derived from an EMBL/GenBank/DDBJ whole genome shotgun (WGS) entry which is preliminary data.</text>
</comment>
<comment type="cofactor">
    <cofactor evidence="6">
        <name>Mg(2+)</name>
        <dbReference type="ChEBI" id="CHEBI:18420"/>
    </cofactor>
    <cofactor evidence="6">
        <name>Mn(2+)</name>
        <dbReference type="ChEBI" id="CHEBI:29035"/>
    </cofactor>
    <text evidence="6">Mg(2+). Can also accept Mn(2+).</text>
</comment>
<dbReference type="STRING" id="46506.AA415_01298"/>
<dbReference type="EMBL" id="LRGC01000004">
    <property type="protein sequence ID" value="KWR56225.1"/>
    <property type="molecule type" value="Genomic_DNA"/>
</dbReference>
<comment type="subcellular location">
    <subcellularLocation>
        <location evidence="6">Cytoplasm</location>
    </subcellularLocation>
</comment>
<dbReference type="Gene3D" id="3.30.420.40">
    <property type="match status" value="2"/>
</dbReference>
<feature type="site" description="Transition state stabilizer" evidence="6">
    <location>
        <position position="241"/>
    </location>
</feature>
<evidence type="ECO:0000313" key="9">
    <source>
        <dbReference type="Proteomes" id="UP000056419"/>
    </source>
</evidence>
<dbReference type="CDD" id="cd24010">
    <property type="entry name" value="ASKHA_NBD_AcK_PK"/>
    <property type="match status" value="1"/>
</dbReference>
<dbReference type="InterPro" id="IPR004372">
    <property type="entry name" value="Ac/propionate_kinase"/>
</dbReference>
<dbReference type="GO" id="GO:0000287">
    <property type="term" value="F:magnesium ion binding"/>
    <property type="evidence" value="ECO:0007669"/>
    <property type="project" value="UniProtKB-UniRule"/>
</dbReference>
<dbReference type="RefSeq" id="WP_060385608.1">
    <property type="nucleotide sequence ID" value="NZ_LRGC01000004.1"/>
</dbReference>
<gene>
    <name evidence="6 8" type="primary">ackA</name>
    <name evidence="8" type="ORF">AA415_01298</name>
</gene>
<keyword evidence="2 6" id="KW-0808">Transferase</keyword>
<organism evidence="8 9">
    <name type="scientific">Bacteroides stercoris</name>
    <dbReference type="NCBI Taxonomy" id="46506"/>
    <lineage>
        <taxon>Bacteria</taxon>
        <taxon>Pseudomonadati</taxon>
        <taxon>Bacteroidota</taxon>
        <taxon>Bacteroidia</taxon>
        <taxon>Bacteroidales</taxon>
        <taxon>Bacteroidaceae</taxon>
        <taxon>Bacteroides</taxon>
    </lineage>
</organism>
<feature type="binding site" evidence="6">
    <location>
        <position position="14"/>
    </location>
    <ligand>
        <name>ATP</name>
        <dbReference type="ChEBI" id="CHEBI:30616"/>
    </ligand>
</feature>
<dbReference type="PANTHER" id="PTHR21060:SF15">
    <property type="entry name" value="ACETATE KINASE-RELATED"/>
    <property type="match status" value="1"/>
</dbReference>
<dbReference type="SUPFAM" id="SSF53067">
    <property type="entry name" value="Actin-like ATPase domain"/>
    <property type="match status" value="2"/>
</dbReference>
<feature type="site" description="Transition state stabilizer" evidence="6">
    <location>
        <position position="180"/>
    </location>
</feature>
<accession>A0A108TA76</accession>
<evidence type="ECO:0000313" key="8">
    <source>
        <dbReference type="EMBL" id="KWR56225.1"/>
    </source>
</evidence>
<evidence type="ECO:0000256" key="4">
    <source>
        <dbReference type="ARBA" id="ARBA00022777"/>
    </source>
</evidence>
<evidence type="ECO:0000256" key="6">
    <source>
        <dbReference type="HAMAP-Rule" id="MF_00020"/>
    </source>
</evidence>
<dbReference type="GO" id="GO:0005737">
    <property type="term" value="C:cytoplasm"/>
    <property type="evidence" value="ECO:0007669"/>
    <property type="project" value="UniProtKB-SubCell"/>
</dbReference>
<dbReference type="PIRSF" id="PIRSF000722">
    <property type="entry name" value="Acetate_prop_kin"/>
    <property type="match status" value="1"/>
</dbReference>
<dbReference type="InterPro" id="IPR023865">
    <property type="entry name" value="Aliphatic_acid_kinase_CS"/>
</dbReference>
<dbReference type="InterPro" id="IPR043129">
    <property type="entry name" value="ATPase_NBD"/>
</dbReference>
<dbReference type="PATRIC" id="fig|46506.5.peg.1386"/>
<dbReference type="PANTHER" id="PTHR21060">
    <property type="entry name" value="ACETATE KINASE"/>
    <property type="match status" value="1"/>
</dbReference>